<evidence type="ECO:0000313" key="3">
    <source>
        <dbReference type="Proteomes" id="UP000001060"/>
    </source>
</evidence>
<protein>
    <submittedName>
        <fullName evidence="2">Uncharacterized protein</fullName>
    </submittedName>
</protein>
<proteinExistence type="predicted"/>
<sequence length="96" mass="10359">MTEYPANIQAGRTTGNLTDDVVGLGSLKSLAHLKNSFCQQAGLKNTISSNSENYLNRPLIEPGNISEVSLLDHAQSDGTEENDMDLVLSESVNLRP</sequence>
<dbReference type="EMBL" id="FN650140">
    <property type="protein sequence ID" value="CBJ12561.1"/>
    <property type="molecule type" value="Genomic_DNA"/>
</dbReference>
<gene>
    <name evidence="2" type="ordered locus">LLO_4052</name>
</gene>
<keyword evidence="3" id="KW-1185">Reference proteome</keyword>
<dbReference type="AlphaFoldDB" id="D3HJG8"/>
<dbReference type="RefSeq" id="WP_012979259.1">
    <property type="nucleotide sequence ID" value="NC_013861.1"/>
</dbReference>
<reference evidence="2 3" key="1">
    <citation type="journal article" date="2010" name="PLoS Genet.">
        <title>Analysis of the Legionella longbeachae genome and transcriptome uncovers unique strategies to cause Legionnaires' disease.</title>
        <authorList>
            <person name="Cazalet C."/>
            <person name="Gomez-Valero L."/>
            <person name="Rusniok C."/>
            <person name="Lomma M."/>
            <person name="Dervins-Ravault D."/>
            <person name="Newton H."/>
            <person name="Sansom F."/>
            <person name="Jarraud S."/>
            <person name="Zidane N."/>
            <person name="Ma L."/>
            <person name="Bouchier C."/>
            <person name="Etienne J."/>
            <person name="Hartland E."/>
            <person name="Buchrieser C."/>
        </authorList>
    </citation>
    <scope>NUCLEOTIDE SEQUENCE [LARGE SCALE GENOMIC DNA]</scope>
    <source>
        <strain evidence="2 3">NSW150</strain>
    </source>
</reference>
<dbReference type="HOGENOM" id="CLU_2356256_0_0_6"/>
<organism evidence="2 3">
    <name type="scientific">Legionella longbeachae serogroup 1 (strain NSW150)</name>
    <dbReference type="NCBI Taxonomy" id="661367"/>
    <lineage>
        <taxon>Bacteria</taxon>
        <taxon>Pseudomonadati</taxon>
        <taxon>Pseudomonadota</taxon>
        <taxon>Gammaproteobacteria</taxon>
        <taxon>Legionellales</taxon>
        <taxon>Legionellaceae</taxon>
        <taxon>Legionella</taxon>
    </lineage>
</organism>
<feature type="region of interest" description="Disordered" evidence="1">
    <location>
        <begin position="76"/>
        <end position="96"/>
    </location>
</feature>
<evidence type="ECO:0000313" key="2">
    <source>
        <dbReference type="EMBL" id="CBJ12561.1"/>
    </source>
</evidence>
<accession>D3HJG8</accession>
<dbReference type="GeneID" id="40926374"/>
<dbReference type="KEGG" id="llo:LLO_4052"/>
<name>D3HJG8_LEGLN</name>
<dbReference type="Proteomes" id="UP000001060">
    <property type="component" value="Chromosome"/>
</dbReference>
<evidence type="ECO:0000256" key="1">
    <source>
        <dbReference type="SAM" id="MobiDB-lite"/>
    </source>
</evidence>